<keyword evidence="6" id="KW-0408">Iron</keyword>
<dbReference type="FunFam" id="3.60.130.10:FF:000003">
    <property type="entry name" value="Alpha-ketoglutarate-dependent taurine dioxygenase"/>
    <property type="match status" value="1"/>
</dbReference>
<dbReference type="GO" id="GO:0005737">
    <property type="term" value="C:cytoplasm"/>
    <property type="evidence" value="ECO:0007669"/>
    <property type="project" value="TreeGrafter"/>
</dbReference>
<evidence type="ECO:0000256" key="5">
    <source>
        <dbReference type="ARBA" id="ARBA00023002"/>
    </source>
</evidence>
<dbReference type="SUPFAM" id="SSF51197">
    <property type="entry name" value="Clavaminate synthase-like"/>
    <property type="match status" value="1"/>
</dbReference>
<comment type="similarity">
    <text evidence="2">Belongs to the TfdA dioxygenase family.</text>
</comment>
<accession>A0A5M8PCA1</accession>
<sequence>MSPSLEEPITSQIHTQTKTKLGSALTEPSTVSAAVAYEPGRTAVETHDTYEHDDLRPAFPDIRWDPLTEVPYLDRGLYGHSKFRNLLDAATDVFDYNPKIGTEVHGINLAKLTDAHKDDLARLIATRGVVFFRNQADFDIDAQRELGQYFGKLHKHATTSVPRRAGLEDVHVVYTDEKSPDQRPVFTPTFLWHSDVTYEIQPPSYTSLKLLSGPPRGGGGDTLWASQYAAYDTLSAPMQKYLEGLTALHSAVTQAEGSRAVGRPVRRDPVTTEHPLIRTNPVTGWKSLFFNPGFVTKIVGIPKAESDAIMGYLNEIIITTKELHVRFQWQKNDVAFWDNRISNHSATYGFAPHRRHAVRVACHGERPVFDPAGKSQEEEFNARYGLPKVNKDGSGRSNYND</sequence>
<evidence type="ECO:0000256" key="2">
    <source>
        <dbReference type="ARBA" id="ARBA00005896"/>
    </source>
</evidence>
<feature type="region of interest" description="Disordered" evidence="7">
    <location>
        <begin position="1"/>
        <end position="25"/>
    </location>
</feature>
<comment type="caution">
    <text evidence="9">The sequence shown here is derived from an EMBL/GenBank/DDBJ whole genome shotgun (WGS) entry which is preliminary data.</text>
</comment>
<keyword evidence="4 9" id="KW-0223">Dioxygenase</keyword>
<proteinExistence type="inferred from homology"/>
<dbReference type="InterPro" id="IPR051323">
    <property type="entry name" value="AtsK-like"/>
</dbReference>
<feature type="domain" description="TauD/TfdA-like" evidence="8">
    <location>
        <begin position="94"/>
        <end position="360"/>
    </location>
</feature>
<dbReference type="InterPro" id="IPR042098">
    <property type="entry name" value="TauD-like_sf"/>
</dbReference>
<dbReference type="OrthoDB" id="10257314at2759"/>
<name>A0A5M8PCA1_9LECA</name>
<dbReference type="Proteomes" id="UP000324767">
    <property type="component" value="Unassembled WGS sequence"/>
</dbReference>
<evidence type="ECO:0000256" key="4">
    <source>
        <dbReference type="ARBA" id="ARBA00022964"/>
    </source>
</evidence>
<evidence type="ECO:0000256" key="1">
    <source>
        <dbReference type="ARBA" id="ARBA00001954"/>
    </source>
</evidence>
<dbReference type="EMBL" id="VXIT01000023">
    <property type="protein sequence ID" value="KAA6406693.1"/>
    <property type="molecule type" value="Genomic_DNA"/>
</dbReference>
<evidence type="ECO:0000313" key="10">
    <source>
        <dbReference type="Proteomes" id="UP000324767"/>
    </source>
</evidence>
<keyword evidence="5" id="KW-0560">Oxidoreductase</keyword>
<evidence type="ECO:0000256" key="3">
    <source>
        <dbReference type="ARBA" id="ARBA00022723"/>
    </source>
</evidence>
<dbReference type="AlphaFoldDB" id="A0A5M8PCA1"/>
<dbReference type="PANTHER" id="PTHR30468:SF31">
    <property type="entry name" value="ALPHA-KETOGLUTARATE-DEPENDENT SULFONATE DIOXYGENASE-RELATED"/>
    <property type="match status" value="1"/>
</dbReference>
<gene>
    <name evidence="9" type="ORF">FRX48_09416</name>
</gene>
<dbReference type="Gene3D" id="3.60.130.10">
    <property type="entry name" value="Clavaminate synthase-like"/>
    <property type="match status" value="1"/>
</dbReference>
<feature type="region of interest" description="Disordered" evidence="7">
    <location>
        <begin position="380"/>
        <end position="401"/>
    </location>
</feature>
<dbReference type="PANTHER" id="PTHR30468">
    <property type="entry name" value="ALPHA-KETOGLUTARATE-DEPENDENT SULFONATE DIOXYGENASE"/>
    <property type="match status" value="1"/>
</dbReference>
<dbReference type="InterPro" id="IPR003819">
    <property type="entry name" value="TauD/TfdA-like"/>
</dbReference>
<dbReference type="Pfam" id="PF02668">
    <property type="entry name" value="TauD"/>
    <property type="match status" value="1"/>
</dbReference>
<keyword evidence="3" id="KW-0479">Metal-binding</keyword>
<protein>
    <submittedName>
        <fullName evidence="9">Alpha-ketoglutarate-dependent taurine dioxygenase</fullName>
    </submittedName>
</protein>
<evidence type="ECO:0000256" key="6">
    <source>
        <dbReference type="ARBA" id="ARBA00023004"/>
    </source>
</evidence>
<dbReference type="GO" id="GO:0016706">
    <property type="term" value="F:2-oxoglutarate-dependent dioxygenase activity"/>
    <property type="evidence" value="ECO:0007669"/>
    <property type="project" value="TreeGrafter"/>
</dbReference>
<organism evidence="9 10">
    <name type="scientific">Lasallia pustulata</name>
    <dbReference type="NCBI Taxonomy" id="136370"/>
    <lineage>
        <taxon>Eukaryota</taxon>
        <taxon>Fungi</taxon>
        <taxon>Dikarya</taxon>
        <taxon>Ascomycota</taxon>
        <taxon>Pezizomycotina</taxon>
        <taxon>Lecanoromycetes</taxon>
        <taxon>OSLEUM clade</taxon>
        <taxon>Umbilicariomycetidae</taxon>
        <taxon>Umbilicariales</taxon>
        <taxon>Umbilicariaceae</taxon>
        <taxon>Lasallia</taxon>
    </lineage>
</organism>
<evidence type="ECO:0000256" key="7">
    <source>
        <dbReference type="SAM" id="MobiDB-lite"/>
    </source>
</evidence>
<comment type="cofactor">
    <cofactor evidence="1">
        <name>Fe(2+)</name>
        <dbReference type="ChEBI" id="CHEBI:29033"/>
    </cofactor>
</comment>
<dbReference type="GO" id="GO:0046872">
    <property type="term" value="F:metal ion binding"/>
    <property type="evidence" value="ECO:0007669"/>
    <property type="project" value="UniProtKB-KW"/>
</dbReference>
<evidence type="ECO:0000259" key="8">
    <source>
        <dbReference type="Pfam" id="PF02668"/>
    </source>
</evidence>
<evidence type="ECO:0000313" key="9">
    <source>
        <dbReference type="EMBL" id="KAA6406693.1"/>
    </source>
</evidence>
<reference evidence="9 10" key="1">
    <citation type="submission" date="2019-09" db="EMBL/GenBank/DDBJ databases">
        <title>The hologenome of the rock-dwelling lichen Lasallia pustulata.</title>
        <authorList>
            <person name="Greshake Tzovaras B."/>
            <person name="Segers F."/>
            <person name="Bicker A."/>
            <person name="Dal Grande F."/>
            <person name="Otte J."/>
            <person name="Hankeln T."/>
            <person name="Schmitt I."/>
            <person name="Ebersberger I."/>
        </authorList>
    </citation>
    <scope>NUCLEOTIDE SEQUENCE [LARGE SCALE GENOMIC DNA]</scope>
    <source>
        <strain evidence="9">A1-1</strain>
    </source>
</reference>